<accession>A0A0C9Y7P6</accession>
<sequence length="64" mass="7662">MPPLLSAQPIVSVSDFYGRFRHRVKEETWEWYTPNEFYPVRISQAFQSKYQVVGKLRYEAYATV</sequence>
<protein>
    <submittedName>
        <fullName evidence="1">Uncharacterized protein</fullName>
    </submittedName>
</protein>
<dbReference type="Gene3D" id="3.30.200.20">
    <property type="entry name" value="Phosphorylase Kinase, domain 1"/>
    <property type="match status" value="1"/>
</dbReference>
<evidence type="ECO:0000313" key="2">
    <source>
        <dbReference type="Proteomes" id="UP000054477"/>
    </source>
</evidence>
<dbReference type="OrthoDB" id="5979581at2759"/>
<dbReference type="AlphaFoldDB" id="A0A0C9Y7P6"/>
<keyword evidence="2" id="KW-1185">Reference proteome</keyword>
<reference evidence="1 2" key="1">
    <citation type="submission" date="2014-04" db="EMBL/GenBank/DDBJ databases">
        <authorList>
            <consortium name="DOE Joint Genome Institute"/>
            <person name="Kuo A."/>
            <person name="Kohler A."/>
            <person name="Nagy L.G."/>
            <person name="Floudas D."/>
            <person name="Copeland A."/>
            <person name="Barry K.W."/>
            <person name="Cichocki N."/>
            <person name="Veneault-Fourrey C."/>
            <person name="LaButti K."/>
            <person name="Lindquist E.A."/>
            <person name="Lipzen A."/>
            <person name="Lundell T."/>
            <person name="Morin E."/>
            <person name="Murat C."/>
            <person name="Sun H."/>
            <person name="Tunlid A."/>
            <person name="Henrissat B."/>
            <person name="Grigoriev I.V."/>
            <person name="Hibbett D.S."/>
            <person name="Martin F."/>
            <person name="Nordberg H.P."/>
            <person name="Cantor M.N."/>
            <person name="Hua S.X."/>
        </authorList>
    </citation>
    <scope>NUCLEOTIDE SEQUENCE [LARGE SCALE GENOMIC DNA]</scope>
    <source>
        <strain evidence="1 2">LaAM-08-1</strain>
    </source>
</reference>
<evidence type="ECO:0000313" key="1">
    <source>
        <dbReference type="EMBL" id="KIK04038.1"/>
    </source>
</evidence>
<reference evidence="2" key="2">
    <citation type="submission" date="2015-01" db="EMBL/GenBank/DDBJ databases">
        <title>Evolutionary Origins and Diversification of the Mycorrhizal Mutualists.</title>
        <authorList>
            <consortium name="DOE Joint Genome Institute"/>
            <consortium name="Mycorrhizal Genomics Consortium"/>
            <person name="Kohler A."/>
            <person name="Kuo A."/>
            <person name="Nagy L.G."/>
            <person name="Floudas D."/>
            <person name="Copeland A."/>
            <person name="Barry K.W."/>
            <person name="Cichocki N."/>
            <person name="Veneault-Fourrey C."/>
            <person name="LaButti K."/>
            <person name="Lindquist E.A."/>
            <person name="Lipzen A."/>
            <person name="Lundell T."/>
            <person name="Morin E."/>
            <person name="Murat C."/>
            <person name="Riley R."/>
            <person name="Ohm R."/>
            <person name="Sun H."/>
            <person name="Tunlid A."/>
            <person name="Henrissat B."/>
            <person name="Grigoriev I.V."/>
            <person name="Hibbett D.S."/>
            <person name="Martin F."/>
        </authorList>
    </citation>
    <scope>NUCLEOTIDE SEQUENCE [LARGE SCALE GENOMIC DNA]</scope>
    <source>
        <strain evidence="2">LaAM-08-1</strain>
    </source>
</reference>
<organism evidence="1 2">
    <name type="scientific">Laccaria amethystina LaAM-08-1</name>
    <dbReference type="NCBI Taxonomy" id="1095629"/>
    <lineage>
        <taxon>Eukaryota</taxon>
        <taxon>Fungi</taxon>
        <taxon>Dikarya</taxon>
        <taxon>Basidiomycota</taxon>
        <taxon>Agaricomycotina</taxon>
        <taxon>Agaricomycetes</taxon>
        <taxon>Agaricomycetidae</taxon>
        <taxon>Agaricales</taxon>
        <taxon>Agaricineae</taxon>
        <taxon>Hydnangiaceae</taxon>
        <taxon>Laccaria</taxon>
    </lineage>
</organism>
<dbReference type="EMBL" id="KN838574">
    <property type="protein sequence ID" value="KIK04038.1"/>
    <property type="molecule type" value="Genomic_DNA"/>
</dbReference>
<dbReference type="Proteomes" id="UP000054477">
    <property type="component" value="Unassembled WGS sequence"/>
</dbReference>
<proteinExistence type="predicted"/>
<dbReference type="HOGENOM" id="CLU_2868014_0_0_1"/>
<name>A0A0C9Y7P6_9AGAR</name>
<gene>
    <name evidence="1" type="ORF">K443DRAFT_676344</name>
</gene>